<dbReference type="AlphaFoldDB" id="L7FL42"/>
<dbReference type="OrthoDB" id="27520at2759"/>
<dbReference type="RefSeq" id="XP_004186022.1">
    <property type="nucleotide sequence ID" value="XM_004185974.1"/>
</dbReference>
<dbReference type="InterPro" id="IPR053139">
    <property type="entry name" value="Surface_bspA-like"/>
</dbReference>
<evidence type="ECO:0000313" key="4">
    <source>
        <dbReference type="Proteomes" id="UP000014680"/>
    </source>
</evidence>
<dbReference type="InterPro" id="IPR002350">
    <property type="entry name" value="Kazal_dom"/>
</dbReference>
<dbReference type="Proteomes" id="UP000014680">
    <property type="component" value="Unassembled WGS sequence"/>
</dbReference>
<dbReference type="InterPro" id="IPR032675">
    <property type="entry name" value="LRR_dom_sf"/>
</dbReference>
<dbReference type="InterPro" id="IPR026906">
    <property type="entry name" value="LRR_5"/>
</dbReference>
<feature type="region of interest" description="Disordered" evidence="1">
    <location>
        <begin position="1133"/>
        <end position="1177"/>
    </location>
</feature>
<dbReference type="EMBL" id="KB206938">
    <property type="protein sequence ID" value="ELP86676.1"/>
    <property type="molecule type" value="Genomic_DNA"/>
</dbReference>
<feature type="domain" description="Kazal-like" evidence="2">
    <location>
        <begin position="841"/>
        <end position="864"/>
    </location>
</feature>
<keyword evidence="4" id="KW-1185">Reference proteome</keyword>
<feature type="compositionally biased region" description="Acidic residues" evidence="1">
    <location>
        <begin position="1133"/>
        <end position="1151"/>
    </location>
</feature>
<dbReference type="PROSITE" id="PS00282">
    <property type="entry name" value="KAZAL_1"/>
    <property type="match status" value="1"/>
</dbReference>
<dbReference type="GeneID" id="14885667"/>
<organism evidence="3 4">
    <name type="scientific">Entamoeba invadens IP1</name>
    <dbReference type="NCBI Taxonomy" id="370355"/>
    <lineage>
        <taxon>Eukaryota</taxon>
        <taxon>Amoebozoa</taxon>
        <taxon>Evosea</taxon>
        <taxon>Archamoebae</taxon>
        <taxon>Mastigamoebida</taxon>
        <taxon>Entamoebidae</taxon>
        <taxon>Entamoeba</taxon>
    </lineage>
</organism>
<protein>
    <recommendedName>
        <fullName evidence="2">Kazal-like domain-containing protein</fullName>
    </recommendedName>
</protein>
<evidence type="ECO:0000256" key="1">
    <source>
        <dbReference type="SAM" id="MobiDB-lite"/>
    </source>
</evidence>
<evidence type="ECO:0000259" key="2">
    <source>
        <dbReference type="PROSITE" id="PS00282"/>
    </source>
</evidence>
<feature type="compositionally biased region" description="Acidic residues" evidence="1">
    <location>
        <begin position="1159"/>
        <end position="1177"/>
    </location>
</feature>
<dbReference type="Gene3D" id="3.80.10.10">
    <property type="entry name" value="Ribonuclease Inhibitor"/>
    <property type="match status" value="5"/>
</dbReference>
<dbReference type="PANTHER" id="PTHR45661">
    <property type="entry name" value="SURFACE ANTIGEN"/>
    <property type="match status" value="1"/>
</dbReference>
<dbReference type="PANTHER" id="PTHR45661:SF3">
    <property type="entry name" value="IG-LIKE DOMAIN-CONTAINING PROTEIN"/>
    <property type="match status" value="1"/>
</dbReference>
<accession>L7FL42</accession>
<sequence length="1177" mass="135601">MKKVDVFSIQIIAKYLQTNSDFLNIIQICKKFRYVLDRFRENPIALSLDNKKLFQCIETQVFYTPFDYSLPGLNLHVYLYRVSYSEYKKKSSQYEIYKSVTYTKEDVDNYGVLIPKEVNSISSKAFSKEDDDFDDDQDEEKNDSIKTIIIPKNVTELYESAFEDCTFESIELPDTIRYIGNNAFSSCGNLKEMVLPETLKVIPNECFYFCKLTKIDLPKSLQCIGEGAFISCHIKEITIPENCELKSECFNGCMMLSFISLKGQKRIPNGLCKDCDNLIKIEIDDNLVSIGNEAFSRCEKLQDLNFSENLEFIGDQAFEWCFNFKEIVLKEKVNYVGKCAFFFCSNLEEIYVKNKNTLIGLGAFNCCNKLTKIEIPNLEHKCQHGMMQMTKEEFEMYSKTYKNVDNDSVELCLCNDRNVGPEEQIDFNKITSIYNYDNFLIKNLDLGTTLEQIEDRGLNVPISSLFIPSTVALCNKDCVNSNNLKYFVMPKYSTTICKEAITINRFNKIAFAKSTTKIGKKTFNYCNFKSIEICNGITEIEDCAFCECGNLEEIVIPSSVTKITENFVVACSSLSSIKFENNSILDISRVIEKNQLFSEDITEIPIWLDELTNSLNFEESLTKIVVPNSVTKIDNYMFSGEPNLVELSLPGNIKKIGKHIFSDNDNKMTKIDIGNNTKEEFDKYVVNYACHLRLLNFGYHFDNIEFNIDDYERFGNVFDSKIVTKYEQTKAFNNTVFDYIPKFVAKYSDLNIKSESLVFPKEITEIVNESCQNMKITFVEIPNIEIISREAFSKCYYLTQLVFSKNLKEIKKFAFSECVSLEEISLPNSLQKVGEGAFKGCSRLEKVICENENVIYGRSCFMKCVSLKKVPIIRHIATAMFFECKSLEKIFLIEKCEEICEFAFYKCFSLSKIDIPKSVTKIGAFAFRKCLSLTTFEIPENVLCLGDGAFYDCKNLEKVVSKNTNILGKCDLFEGCESLRIFEFGQDYTKYQFEVSYSFSVHMKKLNICCENVVIKRSDVLLYGTTKMLNEMKTNKFIRRIDEGAFYNNTEVTKIVIPEQITDIGIYAFYKCGNLKEIVISKSIDNIPEFCFAGCTNLEIVKIEGNVTTFRFCCFSNCDKLNKQIEAPEECYETLPGDENEPQDDEDEEYNYENYNNEEFNDQQLDDSDENDNLDDN</sequence>
<dbReference type="OMA" id="MPRECPQ"/>
<dbReference type="KEGG" id="eiv:EIN_289480"/>
<reference evidence="3 4" key="1">
    <citation type="submission" date="2012-10" db="EMBL/GenBank/DDBJ databases">
        <authorList>
            <person name="Zafar N."/>
            <person name="Inman J."/>
            <person name="Hall N."/>
            <person name="Lorenzi H."/>
            <person name="Caler E."/>
        </authorList>
    </citation>
    <scope>NUCLEOTIDE SEQUENCE [LARGE SCALE GENOMIC DNA]</scope>
    <source>
        <strain evidence="3 4">IP1</strain>
    </source>
</reference>
<gene>
    <name evidence="3" type="ORF">EIN_289480</name>
</gene>
<dbReference type="VEuPathDB" id="AmoebaDB:EIN_289480"/>
<dbReference type="SUPFAM" id="SSF52058">
    <property type="entry name" value="L domain-like"/>
    <property type="match status" value="5"/>
</dbReference>
<dbReference type="Pfam" id="PF13306">
    <property type="entry name" value="LRR_5"/>
    <property type="match status" value="6"/>
</dbReference>
<proteinExistence type="predicted"/>
<evidence type="ECO:0000313" key="3">
    <source>
        <dbReference type="EMBL" id="ELP86676.1"/>
    </source>
</evidence>
<name>L7FL42_ENTIV</name>